<reference evidence="1 2" key="2">
    <citation type="journal article" date="2011" name="J. Antibiot.">
        <title>Furaquinocins I and J: novel polyketide isoprenoid hybrid compounds from Streptomyces reveromyceticus SN-593.</title>
        <authorList>
            <person name="Panthee S."/>
            <person name="Takahashi S."/>
            <person name="Takagi H."/>
            <person name="Nogawa T."/>
            <person name="Oowada E."/>
            <person name="Uramoto M."/>
            <person name="Osada H."/>
        </authorList>
    </citation>
    <scope>NUCLEOTIDE SEQUENCE [LARGE SCALE GENOMIC DNA]</scope>
    <source>
        <strain evidence="1 2">SN-593</strain>
    </source>
</reference>
<gene>
    <name evidence="1" type="ORF">RVR_3798</name>
</gene>
<sequence>MGMSAQDLADACEEIGYPIPRNVLANMESGRRTMIPVPDVMVLAEALHTHPICLLFPIGYTATAPMLPDRDRVDTWTALSWFTGELDSGNEELLRIYRLHHAALDSAERARAKALHHRRQAAATHDPGERAEALRSAEQYERRAADDHAYLGRLRTVLREDALLPPFLPPELAFIDAESTTPRDREENDQ</sequence>
<keyword evidence="2" id="KW-1185">Reference proteome</keyword>
<accession>A0A7U3VNQ2</accession>
<protein>
    <recommendedName>
        <fullName evidence="3">DNA-binding protein</fullName>
    </recommendedName>
</protein>
<evidence type="ECO:0000313" key="2">
    <source>
        <dbReference type="Proteomes" id="UP000595703"/>
    </source>
</evidence>
<evidence type="ECO:0000313" key="1">
    <source>
        <dbReference type="EMBL" id="BBA97854.1"/>
    </source>
</evidence>
<dbReference type="EMBL" id="AP018365">
    <property type="protein sequence ID" value="BBA97854.1"/>
    <property type="molecule type" value="Genomic_DNA"/>
</dbReference>
<reference evidence="1 2" key="1">
    <citation type="journal article" date="2010" name="J. Bacteriol.">
        <title>Biochemical characterization of a novel indole prenyltransferase from Streptomyces sp. SN-593.</title>
        <authorList>
            <person name="Takahashi S."/>
            <person name="Takagi H."/>
            <person name="Toyoda A."/>
            <person name="Uramoto M."/>
            <person name="Nogawa T."/>
            <person name="Ueki M."/>
            <person name="Sakaki Y."/>
            <person name="Osada H."/>
        </authorList>
    </citation>
    <scope>NUCLEOTIDE SEQUENCE [LARGE SCALE GENOMIC DNA]</scope>
    <source>
        <strain evidence="1 2">SN-593</strain>
    </source>
</reference>
<dbReference type="KEGG" id="arev:RVR_3798"/>
<dbReference type="Proteomes" id="UP000595703">
    <property type="component" value="Chromosome"/>
</dbReference>
<reference evidence="1 2" key="4">
    <citation type="journal article" date="2020" name="Sci. Rep.">
        <title>beta-carboline chemical signals induce reveromycin production through a LuxR family regulator in Streptomyces sp. SN-593.</title>
        <authorList>
            <person name="Panthee S."/>
            <person name="Kito N."/>
            <person name="Hayashi T."/>
            <person name="Shimizu T."/>
            <person name="Ishikawa J."/>
            <person name="Hamamoto H."/>
            <person name="Osada H."/>
            <person name="Takahashi S."/>
        </authorList>
    </citation>
    <scope>NUCLEOTIDE SEQUENCE [LARGE SCALE GENOMIC DNA]</scope>
    <source>
        <strain evidence="1 2">SN-593</strain>
    </source>
</reference>
<proteinExistence type="predicted"/>
<evidence type="ECO:0008006" key="3">
    <source>
        <dbReference type="Google" id="ProtNLM"/>
    </source>
</evidence>
<name>A0A7U3VNQ2_9ACTN</name>
<organism evidence="1 2">
    <name type="scientific">Actinacidiphila reveromycinica</name>
    <dbReference type="NCBI Taxonomy" id="659352"/>
    <lineage>
        <taxon>Bacteria</taxon>
        <taxon>Bacillati</taxon>
        <taxon>Actinomycetota</taxon>
        <taxon>Actinomycetes</taxon>
        <taxon>Kitasatosporales</taxon>
        <taxon>Streptomycetaceae</taxon>
        <taxon>Actinacidiphila</taxon>
    </lineage>
</organism>
<dbReference type="AlphaFoldDB" id="A0A7U3VNQ2"/>
<reference evidence="1 2" key="3">
    <citation type="journal article" date="2011" name="Nat. Chem. Biol.">
        <title>Reveromycin A biosynthesis uses RevG and RevJ for stereospecific spiroacetal formation.</title>
        <authorList>
            <person name="Takahashi S."/>
            <person name="Toyoda A."/>
            <person name="Sekiyama Y."/>
            <person name="Takagi H."/>
            <person name="Nogawa T."/>
            <person name="Uramoto M."/>
            <person name="Suzuki R."/>
            <person name="Koshino H."/>
            <person name="Kumano T."/>
            <person name="Panthee S."/>
            <person name="Dairi T."/>
            <person name="Ishikawa J."/>
            <person name="Ikeda H."/>
            <person name="Sakaki Y."/>
            <person name="Osada H."/>
        </authorList>
    </citation>
    <scope>NUCLEOTIDE SEQUENCE [LARGE SCALE GENOMIC DNA]</scope>
    <source>
        <strain evidence="1 2">SN-593</strain>
    </source>
</reference>